<dbReference type="EMBL" id="AWSA01000038">
    <property type="protein sequence ID" value="EWT00606.1"/>
    <property type="molecule type" value="Genomic_DNA"/>
</dbReference>
<dbReference type="Proteomes" id="UP000019489">
    <property type="component" value="Unassembled WGS sequence"/>
</dbReference>
<evidence type="ECO:0000256" key="1">
    <source>
        <dbReference type="SAM" id="MobiDB-lite"/>
    </source>
</evidence>
<dbReference type="STRING" id="1386089.N865_14280"/>
<dbReference type="RefSeq" id="WP_034807924.1">
    <property type="nucleotide sequence ID" value="NZ_AWSA01000038.1"/>
</dbReference>
<proteinExistence type="predicted"/>
<keyword evidence="3" id="KW-1185">Reference proteome</keyword>
<name>W9G3C1_9MICO</name>
<reference evidence="2 3" key="1">
    <citation type="submission" date="2013-08" db="EMBL/GenBank/DDBJ databases">
        <title>Intrasporangium oryzae NRRL B-24470.</title>
        <authorList>
            <person name="Liu H."/>
            <person name="Wang G."/>
        </authorList>
    </citation>
    <scope>NUCLEOTIDE SEQUENCE [LARGE SCALE GENOMIC DNA]</scope>
    <source>
        <strain evidence="2 3">NRRL B-24470</strain>
    </source>
</reference>
<feature type="compositionally biased region" description="Low complexity" evidence="1">
    <location>
        <begin position="32"/>
        <end position="43"/>
    </location>
</feature>
<evidence type="ECO:0000313" key="3">
    <source>
        <dbReference type="Proteomes" id="UP000019489"/>
    </source>
</evidence>
<organism evidence="2 3">
    <name type="scientific">Intrasporangium oryzae NRRL B-24470</name>
    <dbReference type="NCBI Taxonomy" id="1386089"/>
    <lineage>
        <taxon>Bacteria</taxon>
        <taxon>Bacillati</taxon>
        <taxon>Actinomycetota</taxon>
        <taxon>Actinomycetes</taxon>
        <taxon>Micrococcales</taxon>
        <taxon>Intrasporangiaceae</taxon>
        <taxon>Intrasporangium</taxon>
    </lineage>
</organism>
<evidence type="ECO:0000313" key="2">
    <source>
        <dbReference type="EMBL" id="EWT00606.1"/>
    </source>
</evidence>
<dbReference type="AlphaFoldDB" id="W9G3C1"/>
<comment type="caution">
    <text evidence="2">The sequence shown here is derived from an EMBL/GenBank/DDBJ whole genome shotgun (WGS) entry which is preliminary data.</text>
</comment>
<sequence>MPRRQDPGPSVKDKELYEALRDDGASKEKAARIANAAAATSRSKVGRKGGKAGDYEDMTKDELMSRARRIGIAGRSSMNKAQLIDALRNH</sequence>
<gene>
    <name evidence="2" type="ORF">N865_14280</name>
</gene>
<dbReference type="InterPro" id="IPR055642">
    <property type="entry name" value="DUF7218"/>
</dbReference>
<feature type="region of interest" description="Disordered" evidence="1">
    <location>
        <begin position="31"/>
        <end position="57"/>
    </location>
</feature>
<dbReference type="PATRIC" id="fig|1386089.3.peg.3133"/>
<protein>
    <submittedName>
        <fullName evidence="2">Rho termination factor</fullName>
    </submittedName>
</protein>
<dbReference type="Pfam" id="PF23855">
    <property type="entry name" value="DUF7218"/>
    <property type="match status" value="1"/>
</dbReference>
<dbReference type="OrthoDB" id="215254at2"/>
<accession>W9G3C1</accession>
<dbReference type="eggNOG" id="ENOG5032ZGI">
    <property type="taxonomic scope" value="Bacteria"/>
</dbReference>